<evidence type="ECO:0000256" key="9">
    <source>
        <dbReference type="ARBA" id="ARBA00023002"/>
    </source>
</evidence>
<keyword evidence="12" id="KW-0472">Membrane</keyword>
<dbReference type="InterPro" id="IPR001128">
    <property type="entry name" value="Cyt_P450"/>
</dbReference>
<evidence type="ECO:0000256" key="5">
    <source>
        <dbReference type="ARBA" id="ARBA00022617"/>
    </source>
</evidence>
<dbReference type="AlphaFoldDB" id="A0A5C3LD59"/>
<evidence type="ECO:0000256" key="12">
    <source>
        <dbReference type="ARBA" id="ARBA00023136"/>
    </source>
</evidence>
<dbReference type="InterPro" id="IPR002401">
    <property type="entry name" value="Cyt_P450_E_grp-I"/>
</dbReference>
<proteinExistence type="inferred from homology"/>
<dbReference type="InterPro" id="IPR050121">
    <property type="entry name" value="Cytochrome_P450_monoxygenase"/>
</dbReference>
<sequence length="506" mass="56324">MASIISSLPVATIAAGTFSYFLVSQLLSGKDSLRHVPGPPPSSYLWGEEWELYYGSPGAPYIDWHRKYGKVVRFNGAMGHRVISITDPKAISYILVKNAYAFPKAKGVRAWFDATIGRGIIWAEGRDAHEPQRQLLAPSLSPQRVRGLIPVLLETAHRLAAQWANVCDQAPTSETQIEVTNWANRLALDTIGLAAFGYDFDCLSGKPDALADALDGLTNNEHKVSSFYMRALFWLFPPILSIGEKGKMIRKTKHELGIIASRMWRDAKVAADREDKTVMAYILNADEENIDEEYIVSQMRAIISAGYEPVSAALAWILYELGTHIDVQTALREEVIELKDTTADGINKLKLLDAVIKETFRLHPPILENHHEAGEDVVIPLETPIAGTQETHLVVPAGTLLAIPLNVIHKDPGVWGLDANEFNPQRWLNPEKAVSKEQRLMTFSEGPRGCIGRSFAMMELKVTILTLLQQFSFRCQCKMEEFQSFVVRPRVVGETASSLPLLVARL</sequence>
<dbReference type="Gene3D" id="1.10.630.10">
    <property type="entry name" value="Cytochrome P450"/>
    <property type="match status" value="1"/>
</dbReference>
<keyword evidence="8" id="KW-1133">Transmembrane helix</keyword>
<dbReference type="EMBL" id="ML210146">
    <property type="protein sequence ID" value="TFK30718.1"/>
    <property type="molecule type" value="Genomic_DNA"/>
</dbReference>
<organism evidence="15 16">
    <name type="scientific">Coprinopsis marcescibilis</name>
    <name type="common">Agaric fungus</name>
    <name type="synonym">Psathyrella marcescibilis</name>
    <dbReference type="NCBI Taxonomy" id="230819"/>
    <lineage>
        <taxon>Eukaryota</taxon>
        <taxon>Fungi</taxon>
        <taxon>Dikarya</taxon>
        <taxon>Basidiomycota</taxon>
        <taxon>Agaricomycotina</taxon>
        <taxon>Agaricomycetes</taxon>
        <taxon>Agaricomycetidae</taxon>
        <taxon>Agaricales</taxon>
        <taxon>Agaricineae</taxon>
        <taxon>Psathyrellaceae</taxon>
        <taxon>Coprinopsis</taxon>
    </lineage>
</organism>
<evidence type="ECO:0000313" key="15">
    <source>
        <dbReference type="EMBL" id="TFK30718.1"/>
    </source>
</evidence>
<evidence type="ECO:0000256" key="11">
    <source>
        <dbReference type="ARBA" id="ARBA00023033"/>
    </source>
</evidence>
<dbReference type="GO" id="GO:0005506">
    <property type="term" value="F:iron ion binding"/>
    <property type="evidence" value="ECO:0007669"/>
    <property type="project" value="InterPro"/>
</dbReference>
<evidence type="ECO:0000256" key="3">
    <source>
        <dbReference type="ARBA" id="ARBA00004721"/>
    </source>
</evidence>
<evidence type="ECO:0000256" key="1">
    <source>
        <dbReference type="ARBA" id="ARBA00001971"/>
    </source>
</evidence>
<keyword evidence="16" id="KW-1185">Reference proteome</keyword>
<evidence type="ECO:0000313" key="16">
    <source>
        <dbReference type="Proteomes" id="UP000307440"/>
    </source>
</evidence>
<feature type="binding site" description="axial binding residue" evidence="13">
    <location>
        <position position="450"/>
    </location>
    <ligand>
        <name>heme</name>
        <dbReference type="ChEBI" id="CHEBI:30413"/>
    </ligand>
    <ligandPart>
        <name>Fe</name>
        <dbReference type="ChEBI" id="CHEBI:18248"/>
    </ligandPart>
</feature>
<dbReference type="OrthoDB" id="1470350at2759"/>
<dbReference type="SUPFAM" id="SSF48264">
    <property type="entry name" value="Cytochrome P450"/>
    <property type="match status" value="1"/>
</dbReference>
<dbReference type="GO" id="GO:0016020">
    <property type="term" value="C:membrane"/>
    <property type="evidence" value="ECO:0007669"/>
    <property type="project" value="UniProtKB-SubCell"/>
</dbReference>
<dbReference type="STRING" id="230819.A0A5C3LD59"/>
<comment type="similarity">
    <text evidence="4 14">Belongs to the cytochrome P450 family.</text>
</comment>
<evidence type="ECO:0000256" key="6">
    <source>
        <dbReference type="ARBA" id="ARBA00022692"/>
    </source>
</evidence>
<dbReference type="Proteomes" id="UP000307440">
    <property type="component" value="Unassembled WGS sequence"/>
</dbReference>
<dbReference type="InterPro" id="IPR017972">
    <property type="entry name" value="Cyt_P450_CS"/>
</dbReference>
<protein>
    <submittedName>
        <fullName evidence="15">Cytochrome P450</fullName>
    </submittedName>
</protein>
<evidence type="ECO:0000256" key="13">
    <source>
        <dbReference type="PIRSR" id="PIRSR602401-1"/>
    </source>
</evidence>
<comment type="pathway">
    <text evidence="3">Secondary metabolite biosynthesis; terpenoid biosynthesis.</text>
</comment>
<keyword evidence="7 13" id="KW-0479">Metal-binding</keyword>
<keyword evidence="9 14" id="KW-0560">Oxidoreductase</keyword>
<name>A0A5C3LD59_COPMA</name>
<reference evidence="15 16" key="1">
    <citation type="journal article" date="2019" name="Nat. Ecol. Evol.">
        <title>Megaphylogeny resolves global patterns of mushroom evolution.</title>
        <authorList>
            <person name="Varga T."/>
            <person name="Krizsan K."/>
            <person name="Foldi C."/>
            <person name="Dima B."/>
            <person name="Sanchez-Garcia M."/>
            <person name="Sanchez-Ramirez S."/>
            <person name="Szollosi G.J."/>
            <person name="Szarkandi J.G."/>
            <person name="Papp V."/>
            <person name="Albert L."/>
            <person name="Andreopoulos W."/>
            <person name="Angelini C."/>
            <person name="Antonin V."/>
            <person name="Barry K.W."/>
            <person name="Bougher N.L."/>
            <person name="Buchanan P."/>
            <person name="Buyck B."/>
            <person name="Bense V."/>
            <person name="Catcheside P."/>
            <person name="Chovatia M."/>
            <person name="Cooper J."/>
            <person name="Damon W."/>
            <person name="Desjardin D."/>
            <person name="Finy P."/>
            <person name="Geml J."/>
            <person name="Haridas S."/>
            <person name="Hughes K."/>
            <person name="Justo A."/>
            <person name="Karasinski D."/>
            <person name="Kautmanova I."/>
            <person name="Kiss B."/>
            <person name="Kocsube S."/>
            <person name="Kotiranta H."/>
            <person name="LaButti K.M."/>
            <person name="Lechner B.E."/>
            <person name="Liimatainen K."/>
            <person name="Lipzen A."/>
            <person name="Lukacs Z."/>
            <person name="Mihaltcheva S."/>
            <person name="Morgado L.N."/>
            <person name="Niskanen T."/>
            <person name="Noordeloos M.E."/>
            <person name="Ohm R.A."/>
            <person name="Ortiz-Santana B."/>
            <person name="Ovrebo C."/>
            <person name="Racz N."/>
            <person name="Riley R."/>
            <person name="Savchenko A."/>
            <person name="Shiryaev A."/>
            <person name="Soop K."/>
            <person name="Spirin V."/>
            <person name="Szebenyi C."/>
            <person name="Tomsovsky M."/>
            <person name="Tulloss R.E."/>
            <person name="Uehling J."/>
            <person name="Grigoriev I.V."/>
            <person name="Vagvolgyi C."/>
            <person name="Papp T."/>
            <person name="Martin F.M."/>
            <person name="Miettinen O."/>
            <person name="Hibbett D.S."/>
            <person name="Nagy L.G."/>
        </authorList>
    </citation>
    <scope>NUCLEOTIDE SEQUENCE [LARGE SCALE GENOMIC DNA]</scope>
    <source>
        <strain evidence="15 16">CBS 121175</strain>
    </source>
</reference>
<evidence type="ECO:0000256" key="14">
    <source>
        <dbReference type="RuleBase" id="RU000461"/>
    </source>
</evidence>
<evidence type="ECO:0000256" key="7">
    <source>
        <dbReference type="ARBA" id="ARBA00022723"/>
    </source>
</evidence>
<dbReference type="GO" id="GO:0016705">
    <property type="term" value="F:oxidoreductase activity, acting on paired donors, with incorporation or reduction of molecular oxygen"/>
    <property type="evidence" value="ECO:0007669"/>
    <property type="project" value="InterPro"/>
</dbReference>
<accession>A0A5C3LD59</accession>
<keyword evidence="5 13" id="KW-0349">Heme</keyword>
<evidence type="ECO:0000256" key="8">
    <source>
        <dbReference type="ARBA" id="ARBA00022989"/>
    </source>
</evidence>
<evidence type="ECO:0000256" key="2">
    <source>
        <dbReference type="ARBA" id="ARBA00004370"/>
    </source>
</evidence>
<dbReference type="PRINTS" id="PR00463">
    <property type="entry name" value="EP450I"/>
</dbReference>
<dbReference type="InterPro" id="IPR036396">
    <property type="entry name" value="Cyt_P450_sf"/>
</dbReference>
<dbReference type="PANTHER" id="PTHR24305:SF166">
    <property type="entry name" value="CYTOCHROME P450 12A4, MITOCHONDRIAL-RELATED"/>
    <property type="match status" value="1"/>
</dbReference>
<dbReference type="GO" id="GO:0020037">
    <property type="term" value="F:heme binding"/>
    <property type="evidence" value="ECO:0007669"/>
    <property type="project" value="InterPro"/>
</dbReference>
<gene>
    <name evidence="15" type="ORF">FA15DRAFT_26873</name>
</gene>
<comment type="cofactor">
    <cofactor evidence="1 13">
        <name>heme</name>
        <dbReference type="ChEBI" id="CHEBI:30413"/>
    </cofactor>
</comment>
<keyword evidence="10 13" id="KW-0408">Iron</keyword>
<dbReference type="PRINTS" id="PR00385">
    <property type="entry name" value="P450"/>
</dbReference>
<dbReference type="PROSITE" id="PS00086">
    <property type="entry name" value="CYTOCHROME_P450"/>
    <property type="match status" value="1"/>
</dbReference>
<dbReference type="GO" id="GO:0004497">
    <property type="term" value="F:monooxygenase activity"/>
    <property type="evidence" value="ECO:0007669"/>
    <property type="project" value="UniProtKB-KW"/>
</dbReference>
<evidence type="ECO:0000256" key="4">
    <source>
        <dbReference type="ARBA" id="ARBA00010617"/>
    </source>
</evidence>
<comment type="subcellular location">
    <subcellularLocation>
        <location evidence="2">Membrane</location>
    </subcellularLocation>
</comment>
<evidence type="ECO:0000256" key="10">
    <source>
        <dbReference type="ARBA" id="ARBA00023004"/>
    </source>
</evidence>
<keyword evidence="11 14" id="KW-0503">Monooxygenase</keyword>
<dbReference type="Pfam" id="PF00067">
    <property type="entry name" value="p450"/>
    <property type="match status" value="1"/>
</dbReference>
<keyword evidence="6" id="KW-0812">Transmembrane</keyword>
<dbReference type="PANTHER" id="PTHR24305">
    <property type="entry name" value="CYTOCHROME P450"/>
    <property type="match status" value="1"/>
</dbReference>